<name>A0AAD9UAH4_9ROSI</name>
<gene>
    <name evidence="4" type="ORF">Ddye_018123</name>
</gene>
<dbReference type="Pfam" id="PF00076">
    <property type="entry name" value="RRM_1"/>
    <property type="match status" value="1"/>
</dbReference>
<comment type="caution">
    <text evidence="4">The sequence shown here is derived from an EMBL/GenBank/DDBJ whole genome shotgun (WGS) entry which is preliminary data.</text>
</comment>
<sequence length="203" mass="23002">MLFYASNYPQTFCVCSDINLLALNGALLCLMRREPRGFAFVQFVDPYEASEAQHHMNGKRFSGREISVVLAAESRKRPEEMRHRARGSRGPNRGGQRSSYYVSRSRSPRYPEGSKSRYRSRSYSVSPRRRHAEHPRSPRGPPPEQCADYNRVSYSPGYDNAADQNHNGDGYGDSSASIGIEFLYKKCEGNIRLNTTDGTCRTC</sequence>
<evidence type="ECO:0000313" key="4">
    <source>
        <dbReference type="EMBL" id="KAK2650634.1"/>
    </source>
</evidence>
<dbReference type="InterPro" id="IPR000504">
    <property type="entry name" value="RRM_dom"/>
</dbReference>
<dbReference type="InterPro" id="IPR035979">
    <property type="entry name" value="RBD_domain_sf"/>
</dbReference>
<dbReference type="InterPro" id="IPR050441">
    <property type="entry name" value="RBM"/>
</dbReference>
<evidence type="ECO:0000256" key="2">
    <source>
        <dbReference type="SAM" id="MobiDB-lite"/>
    </source>
</evidence>
<dbReference type="SUPFAM" id="SSF54928">
    <property type="entry name" value="RNA-binding domain, RBD"/>
    <property type="match status" value="1"/>
</dbReference>
<dbReference type="PROSITE" id="PS50102">
    <property type="entry name" value="RRM"/>
    <property type="match status" value="1"/>
</dbReference>
<protein>
    <recommendedName>
        <fullName evidence="3">RRM domain-containing protein</fullName>
    </recommendedName>
</protein>
<accession>A0AAD9UAH4</accession>
<dbReference type="Proteomes" id="UP001280121">
    <property type="component" value="Unassembled WGS sequence"/>
</dbReference>
<feature type="compositionally biased region" description="Low complexity" evidence="2">
    <location>
        <begin position="97"/>
        <end position="111"/>
    </location>
</feature>
<organism evidence="4 5">
    <name type="scientific">Dipteronia dyeriana</name>
    <dbReference type="NCBI Taxonomy" id="168575"/>
    <lineage>
        <taxon>Eukaryota</taxon>
        <taxon>Viridiplantae</taxon>
        <taxon>Streptophyta</taxon>
        <taxon>Embryophyta</taxon>
        <taxon>Tracheophyta</taxon>
        <taxon>Spermatophyta</taxon>
        <taxon>Magnoliopsida</taxon>
        <taxon>eudicotyledons</taxon>
        <taxon>Gunneridae</taxon>
        <taxon>Pentapetalae</taxon>
        <taxon>rosids</taxon>
        <taxon>malvids</taxon>
        <taxon>Sapindales</taxon>
        <taxon>Sapindaceae</taxon>
        <taxon>Hippocastanoideae</taxon>
        <taxon>Acereae</taxon>
        <taxon>Dipteronia</taxon>
    </lineage>
</organism>
<proteinExistence type="predicted"/>
<evidence type="ECO:0000313" key="5">
    <source>
        <dbReference type="Proteomes" id="UP001280121"/>
    </source>
</evidence>
<dbReference type="EMBL" id="JANJYI010000005">
    <property type="protein sequence ID" value="KAK2650634.1"/>
    <property type="molecule type" value="Genomic_DNA"/>
</dbReference>
<feature type="compositionally biased region" description="Basic and acidic residues" evidence="2">
    <location>
        <begin position="73"/>
        <end position="82"/>
    </location>
</feature>
<dbReference type="Gene3D" id="3.30.70.330">
    <property type="match status" value="1"/>
</dbReference>
<dbReference type="PANTHER" id="PTHR48034">
    <property type="entry name" value="TRANSFORMER-2 SEX-DETERMINING PROTEIN-RELATED"/>
    <property type="match status" value="1"/>
</dbReference>
<evidence type="ECO:0000259" key="3">
    <source>
        <dbReference type="PROSITE" id="PS50102"/>
    </source>
</evidence>
<keyword evidence="5" id="KW-1185">Reference proteome</keyword>
<dbReference type="AlphaFoldDB" id="A0AAD9UAH4"/>
<dbReference type="GO" id="GO:0003723">
    <property type="term" value="F:RNA binding"/>
    <property type="evidence" value="ECO:0007669"/>
    <property type="project" value="UniProtKB-UniRule"/>
</dbReference>
<keyword evidence="1" id="KW-0694">RNA-binding</keyword>
<feature type="domain" description="RRM" evidence="3">
    <location>
        <begin position="1"/>
        <end position="73"/>
    </location>
</feature>
<dbReference type="InterPro" id="IPR012677">
    <property type="entry name" value="Nucleotide-bd_a/b_plait_sf"/>
</dbReference>
<feature type="region of interest" description="Disordered" evidence="2">
    <location>
        <begin position="72"/>
        <end position="169"/>
    </location>
</feature>
<evidence type="ECO:0000256" key="1">
    <source>
        <dbReference type="PROSITE-ProRule" id="PRU00176"/>
    </source>
</evidence>
<reference evidence="4" key="1">
    <citation type="journal article" date="2023" name="Plant J.">
        <title>Genome sequences and population genomics provide insights into the demographic history, inbreeding, and mutation load of two 'living fossil' tree species of Dipteronia.</title>
        <authorList>
            <person name="Feng Y."/>
            <person name="Comes H.P."/>
            <person name="Chen J."/>
            <person name="Zhu S."/>
            <person name="Lu R."/>
            <person name="Zhang X."/>
            <person name="Li P."/>
            <person name="Qiu J."/>
            <person name="Olsen K.M."/>
            <person name="Qiu Y."/>
        </authorList>
    </citation>
    <scope>NUCLEOTIDE SEQUENCE</scope>
    <source>
        <strain evidence="4">KIB01</strain>
    </source>
</reference>